<dbReference type="Proteomes" id="UP001055172">
    <property type="component" value="Unassembled WGS sequence"/>
</dbReference>
<evidence type="ECO:0000313" key="1">
    <source>
        <dbReference type="EMBL" id="GJC80613.1"/>
    </source>
</evidence>
<proteinExistence type="predicted"/>
<accession>A0AA37GGP6</accession>
<dbReference type="EMBL" id="BPPX01000005">
    <property type="protein sequence ID" value="GJC80613.1"/>
    <property type="molecule type" value="Genomic_DNA"/>
</dbReference>
<evidence type="ECO:0000313" key="2">
    <source>
        <dbReference type="Proteomes" id="UP001055172"/>
    </source>
</evidence>
<sequence>MIPPIVESVVVSNIVSNYQTFKIRRQDFGKRENVFGVHHHVVALLLAVEKSPTYLEIFQSSEVLKRCKAS</sequence>
<comment type="caution">
    <text evidence="1">The sequence shown here is derived from an EMBL/GenBank/DDBJ whole genome shotgun (WGS) entry which is preliminary data.</text>
</comment>
<dbReference type="AlphaFoldDB" id="A0AA37GGP6"/>
<organism evidence="1 2">
    <name type="scientific">Colletotrichum liriopes</name>
    <dbReference type="NCBI Taxonomy" id="708192"/>
    <lineage>
        <taxon>Eukaryota</taxon>
        <taxon>Fungi</taxon>
        <taxon>Dikarya</taxon>
        <taxon>Ascomycota</taxon>
        <taxon>Pezizomycotina</taxon>
        <taxon>Sordariomycetes</taxon>
        <taxon>Hypocreomycetidae</taxon>
        <taxon>Glomerellales</taxon>
        <taxon>Glomerellaceae</taxon>
        <taxon>Colletotrichum</taxon>
        <taxon>Colletotrichum spaethianum species complex</taxon>
    </lineage>
</organism>
<reference evidence="1 2" key="1">
    <citation type="submission" date="2021-07" db="EMBL/GenBank/DDBJ databases">
        <title>Genome data of Colletotrichum spaethianum.</title>
        <authorList>
            <person name="Utami Y.D."/>
            <person name="Hiruma K."/>
        </authorList>
    </citation>
    <scope>NUCLEOTIDE SEQUENCE [LARGE SCALE GENOMIC DNA]</scope>
    <source>
        <strain evidence="1 2">MAFF 242679</strain>
    </source>
</reference>
<protein>
    <submittedName>
        <fullName evidence="1">Uncharacterized protein</fullName>
    </submittedName>
</protein>
<gene>
    <name evidence="1" type="ORF">ColLi_03451</name>
</gene>
<keyword evidence="2" id="KW-1185">Reference proteome</keyword>
<name>A0AA37GGP6_9PEZI</name>